<dbReference type="EMBL" id="LSFY01000001">
    <property type="protein sequence ID" value="KXZ39471.1"/>
    <property type="molecule type" value="Genomic_DNA"/>
</dbReference>
<accession>A0A150FPB2</accession>
<dbReference type="STRING" id="1121328.JWYL7_0546"/>
<keyword evidence="4" id="KW-1185">Reference proteome</keyword>
<name>A0A150FPB2_CLOPD</name>
<dbReference type="PATRIC" id="fig|1121328.3.peg.546"/>
<evidence type="ECO:0000313" key="3">
    <source>
        <dbReference type="Proteomes" id="UP000092605"/>
    </source>
</evidence>
<proteinExistence type="predicted"/>
<dbReference type="EMBL" id="FRBG01000002">
    <property type="protein sequence ID" value="SHK50421.1"/>
    <property type="molecule type" value="Genomic_DNA"/>
</dbReference>
<sequence length="60" mass="7369">MIYKIKLDEAEQWLREHDKDYYNTKKRKKSDSYYLTARQIKRRRELESVSLSALESVNLM</sequence>
<dbReference type="Proteomes" id="UP000092605">
    <property type="component" value="Unassembled WGS sequence"/>
</dbReference>
<dbReference type="AlphaFoldDB" id="A0A150FPB2"/>
<reference evidence="2 4" key="2">
    <citation type="submission" date="2016-11" db="EMBL/GenBank/DDBJ databases">
        <authorList>
            <person name="Varghese N."/>
            <person name="Submissions S."/>
        </authorList>
    </citation>
    <scope>NUCLEOTIDE SEQUENCE [LARGE SCALE GENOMIC DNA]</scope>
    <source>
        <strain evidence="2 4">DSM 7308</strain>
    </source>
</reference>
<dbReference type="Proteomes" id="UP000323392">
    <property type="component" value="Unassembled WGS sequence"/>
</dbReference>
<dbReference type="RefSeq" id="WP_066068713.1">
    <property type="nucleotide sequence ID" value="NZ_FRBG01000002.1"/>
</dbReference>
<comment type="caution">
    <text evidence="1">The sequence shown here is derived from an EMBL/GenBank/DDBJ whole genome shotgun (WGS) entry which is preliminary data.</text>
</comment>
<organism evidence="1 3">
    <name type="scientific">Alkalithermobacter thermoalcaliphilus JW-YL-7 = DSM 7308</name>
    <dbReference type="NCBI Taxonomy" id="1121328"/>
    <lineage>
        <taxon>Bacteria</taxon>
        <taxon>Bacillati</taxon>
        <taxon>Bacillota</taxon>
        <taxon>Clostridia</taxon>
        <taxon>Peptostreptococcales</taxon>
        <taxon>Tepidibacteraceae</taxon>
        <taxon>Alkalithermobacter</taxon>
    </lineage>
</organism>
<evidence type="ECO:0000313" key="4">
    <source>
        <dbReference type="Proteomes" id="UP000323392"/>
    </source>
</evidence>
<protein>
    <submittedName>
        <fullName evidence="1">Uncharacterized protein</fullName>
    </submittedName>
</protein>
<evidence type="ECO:0000313" key="1">
    <source>
        <dbReference type="EMBL" id="KXZ39471.1"/>
    </source>
</evidence>
<evidence type="ECO:0000313" key="2">
    <source>
        <dbReference type="EMBL" id="SHK50421.1"/>
    </source>
</evidence>
<gene>
    <name evidence="1" type="ORF">JWYL7_0546</name>
    <name evidence="2" type="ORF">SAMN05661008_00343</name>
</gene>
<reference evidence="1 3" key="1">
    <citation type="submission" date="2016-02" db="EMBL/GenBank/DDBJ databases">
        <title>Draft genome sequence for Clostridium paradoxum JW-YL-7.</title>
        <authorList>
            <person name="Utturkar S.M."/>
            <person name="Lancaster A."/>
            <person name="Poole F.L."/>
            <person name="Adams M.W."/>
            <person name="Brown S.D."/>
        </authorList>
    </citation>
    <scope>NUCLEOTIDE SEQUENCE [LARGE SCALE GENOMIC DNA]</scope>
    <source>
        <strain evidence="1 3">JW-YL-7</strain>
    </source>
</reference>